<evidence type="ECO:0000313" key="2">
    <source>
        <dbReference type="EMBL" id="SCP97976.1"/>
    </source>
</evidence>
<dbReference type="Pfam" id="PF00027">
    <property type="entry name" value="cNMP_binding"/>
    <property type="match status" value="1"/>
</dbReference>
<dbReference type="SUPFAM" id="SSF46785">
    <property type="entry name" value="Winged helix' DNA-binding domain"/>
    <property type="match status" value="1"/>
</dbReference>
<proteinExistence type="predicted"/>
<gene>
    <name evidence="2" type="ORF">SAMN05421730_101549</name>
</gene>
<feature type="domain" description="Cyclic nucleotide-binding" evidence="1">
    <location>
        <begin position="36"/>
        <end position="136"/>
    </location>
</feature>
<sequence length="223" mass="25529">MSSMNKEELMKEYTVAGEWIAGMAQSYLDQCKLLKIQKGETIFRGGNELQYVYIIFRGTATISSSNIKGDEMNVVFAEQGTMIGEVETIIGLEWRIFNASAFTECVLFAIPHVVFRKWSDQDVDVCRKLNHMFAQKLYKVASAAVHYNQAKAEIRLKLFLIYHGEGKVKETREELAKVCGVNVRTIYRIIEKMENDGFINIKNGKIEITKAHISKMQKRIAEE</sequence>
<dbReference type="InterPro" id="IPR018490">
    <property type="entry name" value="cNMP-bd_dom_sf"/>
</dbReference>
<reference evidence="2 3" key="1">
    <citation type="submission" date="2016-09" db="EMBL/GenBank/DDBJ databases">
        <authorList>
            <person name="Capua I."/>
            <person name="De Benedictis P."/>
            <person name="Joannis T."/>
            <person name="Lombin L.H."/>
            <person name="Cattoli G."/>
        </authorList>
    </citation>
    <scope>NUCLEOTIDE SEQUENCE [LARGE SCALE GENOMIC DNA]</scope>
    <source>
        <strain evidence="2 3">GluBS11</strain>
    </source>
</reference>
<dbReference type="InterPro" id="IPR014710">
    <property type="entry name" value="RmlC-like_jellyroll"/>
</dbReference>
<name>A0A1D3TV30_9FIRM</name>
<dbReference type="AlphaFoldDB" id="A0A1D3TV30"/>
<evidence type="ECO:0000313" key="3">
    <source>
        <dbReference type="Proteomes" id="UP000199315"/>
    </source>
</evidence>
<dbReference type="STRING" id="1619234.SAMN05421730_101549"/>
<evidence type="ECO:0000259" key="1">
    <source>
        <dbReference type="PROSITE" id="PS50042"/>
    </source>
</evidence>
<dbReference type="SUPFAM" id="SSF51206">
    <property type="entry name" value="cAMP-binding domain-like"/>
    <property type="match status" value="1"/>
</dbReference>
<dbReference type="Proteomes" id="UP000199315">
    <property type="component" value="Unassembled WGS sequence"/>
</dbReference>
<keyword evidence="2" id="KW-0808">Transferase</keyword>
<dbReference type="CDD" id="cd00038">
    <property type="entry name" value="CAP_ED"/>
    <property type="match status" value="1"/>
</dbReference>
<dbReference type="InterPro" id="IPR000595">
    <property type="entry name" value="cNMP-bd_dom"/>
</dbReference>
<dbReference type="Gene3D" id="2.60.120.10">
    <property type="entry name" value="Jelly Rolls"/>
    <property type="match status" value="1"/>
</dbReference>
<keyword evidence="2" id="KW-0418">Kinase</keyword>
<accession>A0A1D3TV30</accession>
<dbReference type="EMBL" id="FMKA01000015">
    <property type="protein sequence ID" value="SCP97976.1"/>
    <property type="molecule type" value="Genomic_DNA"/>
</dbReference>
<keyword evidence="3" id="KW-1185">Reference proteome</keyword>
<dbReference type="InterPro" id="IPR036390">
    <property type="entry name" value="WH_DNA-bd_sf"/>
</dbReference>
<dbReference type="PROSITE" id="PS50042">
    <property type="entry name" value="CNMP_BINDING_3"/>
    <property type="match status" value="1"/>
</dbReference>
<dbReference type="OrthoDB" id="9810708at2"/>
<protein>
    <submittedName>
        <fullName evidence="2">cAMP-binding domain of CRP or a regulatory subunit of cAMP-dependent protein kinases</fullName>
    </submittedName>
</protein>
<organism evidence="2 3">
    <name type="scientific">Anaerobium acetethylicum</name>
    <dbReference type="NCBI Taxonomy" id="1619234"/>
    <lineage>
        <taxon>Bacteria</taxon>
        <taxon>Bacillati</taxon>
        <taxon>Bacillota</taxon>
        <taxon>Clostridia</taxon>
        <taxon>Lachnospirales</taxon>
        <taxon>Lachnospiraceae</taxon>
        <taxon>Anaerobium</taxon>
    </lineage>
</organism>
<dbReference type="GO" id="GO:0016301">
    <property type="term" value="F:kinase activity"/>
    <property type="evidence" value="ECO:0007669"/>
    <property type="project" value="UniProtKB-KW"/>
</dbReference>